<dbReference type="SUPFAM" id="SSF88659">
    <property type="entry name" value="Sigma3 and sigma4 domains of RNA polymerase sigma factors"/>
    <property type="match status" value="1"/>
</dbReference>
<dbReference type="InterPro" id="IPR013324">
    <property type="entry name" value="RNA_pol_sigma_r3/r4-like"/>
</dbReference>
<dbReference type="KEGG" id="acab:QRX50_20190"/>
<sequence length="291" mass="31316">MVAHHLASPGSSSPVSVLQRSLRQSSVVTRFDLALRNWSREDPDLSGIESAQCLSAVLATREYARHDEVLFALLRRAATLGSDGVTAAEIVLNAMLPAVPGITGRVIRASRTAAGAFGPRRGVTGGGVSASEDNADIQATVIGHLWEQVRCYPLRRCHHVAANLVRETQRAALRALGVDYAQAVADVVSIDVDDFHGGVTQSTAEVDASEELLELLAWAVEQKRLDEQASAILVARYFGDRVGRDGVATDRQVGELFGVSQPTVTRRRNRAVEQLAEAAREFPGCGIRWAS</sequence>
<reference evidence="1 2" key="1">
    <citation type="submission" date="2023-06" db="EMBL/GenBank/DDBJ databases">
        <authorList>
            <person name="Oyuntsetseg B."/>
            <person name="Kim S.B."/>
        </authorList>
    </citation>
    <scope>NUCLEOTIDE SEQUENCE [LARGE SCALE GENOMIC DNA]</scope>
    <source>
        <strain evidence="1 2">2-15</strain>
    </source>
</reference>
<accession>A0A9Y2IQZ8</accession>
<dbReference type="EMBL" id="CP127294">
    <property type="protein sequence ID" value="WIX82918.1"/>
    <property type="molecule type" value="Genomic_DNA"/>
</dbReference>
<evidence type="ECO:0000313" key="1">
    <source>
        <dbReference type="EMBL" id="WIX82918.1"/>
    </source>
</evidence>
<keyword evidence="2" id="KW-1185">Reference proteome</keyword>
<dbReference type="AlphaFoldDB" id="A0A9Y2IQZ8"/>
<protein>
    <submittedName>
        <fullName evidence="1">Uncharacterized protein</fullName>
    </submittedName>
</protein>
<gene>
    <name evidence="1" type="ORF">QRX50_20190</name>
</gene>
<evidence type="ECO:0000313" key="2">
    <source>
        <dbReference type="Proteomes" id="UP001236014"/>
    </source>
</evidence>
<dbReference type="RefSeq" id="WP_285973481.1">
    <property type="nucleotide sequence ID" value="NZ_CP127294.1"/>
</dbReference>
<name>A0A9Y2IQZ8_9PSEU</name>
<proteinExistence type="predicted"/>
<dbReference type="Proteomes" id="UP001236014">
    <property type="component" value="Chromosome"/>
</dbReference>
<organism evidence="1 2">
    <name type="scientific">Amycolatopsis carbonis</name>
    <dbReference type="NCBI Taxonomy" id="715471"/>
    <lineage>
        <taxon>Bacteria</taxon>
        <taxon>Bacillati</taxon>
        <taxon>Actinomycetota</taxon>
        <taxon>Actinomycetes</taxon>
        <taxon>Pseudonocardiales</taxon>
        <taxon>Pseudonocardiaceae</taxon>
        <taxon>Amycolatopsis</taxon>
    </lineage>
</organism>